<dbReference type="InterPro" id="IPR011118">
    <property type="entry name" value="Tannase/feruloyl_esterase"/>
</dbReference>
<evidence type="ECO:0000256" key="5">
    <source>
        <dbReference type="ARBA" id="ARBA00022801"/>
    </source>
</evidence>
<keyword evidence="2" id="KW-0719">Serine esterase</keyword>
<organism evidence="9 10">
    <name type="scientific">Dankookia rubra</name>
    <dbReference type="NCBI Taxonomy" id="1442381"/>
    <lineage>
        <taxon>Bacteria</taxon>
        <taxon>Pseudomonadati</taxon>
        <taxon>Pseudomonadota</taxon>
        <taxon>Alphaproteobacteria</taxon>
        <taxon>Acetobacterales</taxon>
        <taxon>Roseomonadaceae</taxon>
        <taxon>Dankookia</taxon>
    </lineage>
</organism>
<keyword evidence="4 8" id="KW-0732">Signal</keyword>
<proteinExistence type="inferred from homology"/>
<dbReference type="GO" id="GO:0046872">
    <property type="term" value="F:metal ion binding"/>
    <property type="evidence" value="ECO:0007669"/>
    <property type="project" value="UniProtKB-KW"/>
</dbReference>
<protein>
    <submittedName>
        <fullName evidence="9">Tannase/feruloyl esterase family alpha/beta hydrolase</fullName>
    </submittedName>
</protein>
<keyword evidence="10" id="KW-1185">Reference proteome</keyword>
<dbReference type="PANTHER" id="PTHR33938">
    <property type="entry name" value="FERULOYL ESTERASE B-RELATED"/>
    <property type="match status" value="1"/>
</dbReference>
<dbReference type="PANTHER" id="PTHR33938:SF15">
    <property type="entry name" value="FERULOYL ESTERASE B-RELATED"/>
    <property type="match status" value="1"/>
</dbReference>
<gene>
    <name evidence="9" type="ORF">E2C06_27150</name>
</gene>
<comment type="similarity">
    <text evidence="1">Belongs to the tannase family.</text>
</comment>
<dbReference type="Proteomes" id="UP000295096">
    <property type="component" value="Unassembled WGS sequence"/>
</dbReference>
<evidence type="ECO:0000256" key="4">
    <source>
        <dbReference type="ARBA" id="ARBA00022729"/>
    </source>
</evidence>
<evidence type="ECO:0000313" key="9">
    <source>
        <dbReference type="EMBL" id="TDH59451.1"/>
    </source>
</evidence>
<dbReference type="Pfam" id="PF07519">
    <property type="entry name" value="Tannase"/>
    <property type="match status" value="1"/>
</dbReference>
<dbReference type="RefSeq" id="WP_133291722.1">
    <property type="nucleotide sequence ID" value="NZ_SMSJ01000065.1"/>
</dbReference>
<dbReference type="OrthoDB" id="7197884at2"/>
<evidence type="ECO:0000313" key="10">
    <source>
        <dbReference type="Proteomes" id="UP000295096"/>
    </source>
</evidence>
<evidence type="ECO:0000256" key="7">
    <source>
        <dbReference type="ARBA" id="ARBA00023157"/>
    </source>
</evidence>
<evidence type="ECO:0000256" key="8">
    <source>
        <dbReference type="SAM" id="SignalP"/>
    </source>
</evidence>
<comment type="caution">
    <text evidence="9">The sequence shown here is derived from an EMBL/GenBank/DDBJ whole genome shotgun (WGS) entry which is preliminary data.</text>
</comment>
<evidence type="ECO:0000256" key="1">
    <source>
        <dbReference type="ARBA" id="ARBA00006249"/>
    </source>
</evidence>
<reference evidence="9 10" key="1">
    <citation type="journal article" date="2016" name="J. Microbiol.">
        <title>Dankookia rubra gen. nov., sp. nov., an alphaproteobacterium isolated from sediment of a shallow stream.</title>
        <authorList>
            <person name="Kim W.H."/>
            <person name="Kim D.H."/>
            <person name="Kang K."/>
            <person name="Ahn T.Y."/>
        </authorList>
    </citation>
    <scope>NUCLEOTIDE SEQUENCE [LARGE SCALE GENOMIC DNA]</scope>
    <source>
        <strain evidence="9 10">JCM30602</strain>
    </source>
</reference>
<keyword evidence="6" id="KW-0106">Calcium</keyword>
<dbReference type="AlphaFoldDB" id="A0A4R5QAQ7"/>
<dbReference type="InterPro" id="IPR029058">
    <property type="entry name" value="AB_hydrolase_fold"/>
</dbReference>
<dbReference type="GO" id="GO:0052689">
    <property type="term" value="F:carboxylic ester hydrolase activity"/>
    <property type="evidence" value="ECO:0007669"/>
    <property type="project" value="UniProtKB-KW"/>
</dbReference>
<feature type="chain" id="PRO_5020519802" evidence="8">
    <location>
        <begin position="30"/>
        <end position="598"/>
    </location>
</feature>
<keyword evidence="7" id="KW-1015">Disulfide bond</keyword>
<keyword evidence="3" id="KW-0479">Metal-binding</keyword>
<evidence type="ECO:0000256" key="3">
    <source>
        <dbReference type="ARBA" id="ARBA00022723"/>
    </source>
</evidence>
<keyword evidence="5 9" id="KW-0378">Hydrolase</keyword>
<name>A0A4R5QAQ7_9PROT</name>
<accession>A0A4R5QAQ7</accession>
<evidence type="ECO:0000256" key="6">
    <source>
        <dbReference type="ARBA" id="ARBA00022837"/>
    </source>
</evidence>
<dbReference type="EMBL" id="SMSJ01000065">
    <property type="protein sequence ID" value="TDH59451.1"/>
    <property type="molecule type" value="Genomic_DNA"/>
</dbReference>
<dbReference type="SUPFAM" id="SSF53474">
    <property type="entry name" value="alpha/beta-Hydrolases"/>
    <property type="match status" value="1"/>
</dbReference>
<evidence type="ECO:0000256" key="2">
    <source>
        <dbReference type="ARBA" id="ARBA00022487"/>
    </source>
</evidence>
<sequence length="598" mass="64176">MDYSIERPPGALRLAMLLAGLFSAGPVLAAECEGFAGATLPGEGTVTIAERIPAGSYTAPNGQTFQNLPAFCRIAATLRPSPDSDIKVEFWLPEGAAWNGRYNGTGNGGYAGSIVYGALAGGVQLGFATANTDQGTAPSTSTEGRALIGRPQKWIDFAYRATHLMTVAAKQVVATYYAQPPQYSYFTGCSNGGFQAFHEVQQFPEDYDGVLAGAPANNRTHSQSASVWLYDQTHRPPEALIPRDKAELITRSVLAACAGQAGGLPSDPYLTDPRACRWDPAEIQCAEDAGDTGQCLTPPQVKAARAIYEGVRNPRTGRRIYAGLTRGSESGHSLDWPVLERVPTAAQPNPPDETLFNGLAQWVFGPNWSWRDFDYDVQVDQIDQVLATLINANDPDLSRFQARGGKLMGYHGWSDALVPVLDHVNYYLRVIETQRKGNKTARPQGAADPDSEAVIQGPDYPGETNTMAAAGGPGRAALRRTQDFYRLFLVPGMGHCSSGPGPNQFGNVTPSPAPADAEHNALLALQRWVEEGVAPQRLTATKYVGDLPANGVQATRPLCPFPQVARYRGQGEATEAASFECVAGPDYETQAPAPEYLR</sequence>
<feature type="signal peptide" evidence="8">
    <location>
        <begin position="1"/>
        <end position="29"/>
    </location>
</feature>